<dbReference type="SUPFAM" id="SSF49401">
    <property type="entry name" value="Bacterial adhesins"/>
    <property type="match status" value="1"/>
</dbReference>
<feature type="chain" id="PRO_5043957875" evidence="1">
    <location>
        <begin position="35"/>
        <end position="176"/>
    </location>
</feature>
<evidence type="ECO:0000256" key="1">
    <source>
        <dbReference type="SAM" id="SignalP"/>
    </source>
</evidence>
<dbReference type="AlphaFoldDB" id="A0AAW3X001"/>
<dbReference type="Gene3D" id="2.60.40.1090">
    <property type="entry name" value="Fimbrial-type adhesion domain"/>
    <property type="match status" value="1"/>
</dbReference>
<protein>
    <submittedName>
        <fullName evidence="3">Fimbrial protein</fullName>
    </submittedName>
</protein>
<comment type="caution">
    <text evidence="3">The sequence shown here is derived from an EMBL/GenBank/DDBJ whole genome shotgun (WGS) entry which is preliminary data.</text>
</comment>
<organism evidence="3 4">
    <name type="scientific">Serratia fonticola</name>
    <dbReference type="NCBI Taxonomy" id="47917"/>
    <lineage>
        <taxon>Bacteria</taxon>
        <taxon>Pseudomonadati</taxon>
        <taxon>Pseudomonadota</taxon>
        <taxon>Gammaproteobacteria</taxon>
        <taxon>Enterobacterales</taxon>
        <taxon>Yersiniaceae</taxon>
        <taxon>Serratia</taxon>
    </lineage>
</organism>
<evidence type="ECO:0000313" key="4">
    <source>
        <dbReference type="Proteomes" id="UP000659084"/>
    </source>
</evidence>
<accession>A0AAW3X001</accession>
<feature type="domain" description="Fimbrial-type adhesion" evidence="2">
    <location>
        <begin position="43"/>
        <end position="176"/>
    </location>
</feature>
<dbReference type="GO" id="GO:0043709">
    <property type="term" value="P:cell adhesion involved in single-species biofilm formation"/>
    <property type="evidence" value="ECO:0007669"/>
    <property type="project" value="TreeGrafter"/>
</dbReference>
<dbReference type="GO" id="GO:0009289">
    <property type="term" value="C:pilus"/>
    <property type="evidence" value="ECO:0007669"/>
    <property type="project" value="InterPro"/>
</dbReference>
<name>A0AAW3X001_SERFO</name>
<dbReference type="InterPro" id="IPR008966">
    <property type="entry name" value="Adhesion_dom_sf"/>
</dbReference>
<evidence type="ECO:0000313" key="3">
    <source>
        <dbReference type="EMBL" id="MBC3215947.1"/>
    </source>
</evidence>
<gene>
    <name evidence="3" type="ORF">H8J20_27945</name>
</gene>
<dbReference type="InterPro" id="IPR000259">
    <property type="entry name" value="Adhesion_dom_fimbrial"/>
</dbReference>
<feature type="signal peptide" evidence="1">
    <location>
        <begin position="1"/>
        <end position="34"/>
    </location>
</feature>
<keyword evidence="1" id="KW-0732">Signal</keyword>
<reference evidence="3" key="1">
    <citation type="submission" date="2020-08" db="EMBL/GenBank/DDBJ databases">
        <title>Food and environmental bacterial isolates.</title>
        <authorList>
            <person name="Richter L."/>
            <person name="Du Plessis E.M."/>
            <person name="Duvenage S."/>
            <person name="Allam M."/>
            <person name="Korsten L."/>
        </authorList>
    </citation>
    <scope>NUCLEOTIDE SEQUENCE</scope>
    <source>
        <strain evidence="3">UPMP2127</strain>
    </source>
</reference>
<dbReference type="PANTHER" id="PTHR33420">
    <property type="entry name" value="FIMBRIAL SUBUNIT ELFA-RELATED"/>
    <property type="match status" value="1"/>
</dbReference>
<dbReference type="PANTHER" id="PTHR33420:SF34">
    <property type="entry name" value="MINOR FIMBRIAL SUBUNIT"/>
    <property type="match status" value="1"/>
</dbReference>
<dbReference type="Proteomes" id="UP000659084">
    <property type="component" value="Unassembled WGS sequence"/>
</dbReference>
<dbReference type="EMBL" id="JACNYO010000076">
    <property type="protein sequence ID" value="MBC3215947.1"/>
    <property type="molecule type" value="Genomic_DNA"/>
</dbReference>
<dbReference type="InterPro" id="IPR036937">
    <property type="entry name" value="Adhesion_dom_fimbrial_sf"/>
</dbReference>
<dbReference type="InterPro" id="IPR050263">
    <property type="entry name" value="Bact_Fimbrial_Adh_Pro"/>
</dbReference>
<proteinExistence type="predicted"/>
<sequence>MTEERTMNLTRGKSRRVLPFLPLMLSMASGSVVAGTAQQNVAITVTVVAALPCVFNNGNDVTVDFGNDVITTQVDGNNYRRPVPYNLVCTGLPNNALKLQFDGMGAGFDTGVLATSNPILGVRLVDGSGAQVAPKSWLNFTYPNMPVISAVPVKQAGSTLTGGAFTGAATLLVEYQ</sequence>
<evidence type="ECO:0000259" key="2">
    <source>
        <dbReference type="Pfam" id="PF00419"/>
    </source>
</evidence>
<dbReference type="Pfam" id="PF00419">
    <property type="entry name" value="Fimbrial"/>
    <property type="match status" value="1"/>
</dbReference>